<dbReference type="InterPro" id="IPR029044">
    <property type="entry name" value="Nucleotide-diphossugar_trans"/>
</dbReference>
<evidence type="ECO:0000313" key="3">
    <source>
        <dbReference type="EMBL" id="SHK31963.1"/>
    </source>
</evidence>
<keyword evidence="1" id="KW-0175">Coiled coil</keyword>
<dbReference type="Gene3D" id="3.90.550.10">
    <property type="entry name" value="Spore Coat Polysaccharide Biosynthesis Protein SpsA, Chain A"/>
    <property type="match status" value="1"/>
</dbReference>
<protein>
    <submittedName>
        <fullName evidence="3">Glycosyl transferase family 2</fullName>
    </submittedName>
</protein>
<dbReference type="Proteomes" id="UP000184248">
    <property type="component" value="Unassembled WGS sequence"/>
</dbReference>
<organism evidence="3 4">
    <name type="scientific">Halomonas caseinilytica</name>
    <dbReference type="NCBI Taxonomy" id="438744"/>
    <lineage>
        <taxon>Bacteria</taxon>
        <taxon>Pseudomonadati</taxon>
        <taxon>Pseudomonadota</taxon>
        <taxon>Gammaproteobacteria</taxon>
        <taxon>Oceanospirillales</taxon>
        <taxon>Halomonadaceae</taxon>
        <taxon>Halomonas</taxon>
    </lineage>
</organism>
<dbReference type="SUPFAM" id="SSF53756">
    <property type="entry name" value="UDP-Glycosyltransferase/glycogen phosphorylase"/>
    <property type="match status" value="1"/>
</dbReference>
<dbReference type="PANTHER" id="PTHR22916">
    <property type="entry name" value="GLYCOSYLTRANSFERASE"/>
    <property type="match status" value="1"/>
</dbReference>
<dbReference type="AlphaFoldDB" id="A0A1M6RHP9"/>
<accession>A0A1M6RHP9</accession>
<dbReference type="PANTHER" id="PTHR22916:SF3">
    <property type="entry name" value="UDP-GLCNAC:BETAGAL BETA-1,3-N-ACETYLGLUCOSAMINYLTRANSFERASE-LIKE PROTEIN 1"/>
    <property type="match status" value="1"/>
</dbReference>
<dbReference type="Pfam" id="PF00535">
    <property type="entry name" value="Glycos_transf_2"/>
    <property type="match status" value="1"/>
</dbReference>
<gene>
    <name evidence="3" type="ORF">SAMN05192556_102325</name>
</gene>
<keyword evidence="3" id="KW-0808">Transferase</keyword>
<dbReference type="CDD" id="cd00761">
    <property type="entry name" value="Glyco_tranf_GTA_type"/>
    <property type="match status" value="1"/>
</dbReference>
<evidence type="ECO:0000256" key="1">
    <source>
        <dbReference type="SAM" id="Coils"/>
    </source>
</evidence>
<proteinExistence type="predicted"/>
<feature type="coiled-coil region" evidence="1">
    <location>
        <begin position="1"/>
        <end position="42"/>
    </location>
</feature>
<dbReference type="InterPro" id="IPR001173">
    <property type="entry name" value="Glyco_trans_2-like"/>
</dbReference>
<name>A0A1M6RHP9_9GAMM</name>
<keyword evidence="4" id="KW-1185">Reference proteome</keyword>
<dbReference type="GO" id="GO:0016758">
    <property type="term" value="F:hexosyltransferase activity"/>
    <property type="evidence" value="ECO:0007669"/>
    <property type="project" value="UniProtKB-ARBA"/>
</dbReference>
<evidence type="ECO:0000259" key="2">
    <source>
        <dbReference type="Pfam" id="PF00535"/>
    </source>
</evidence>
<evidence type="ECO:0000313" key="4">
    <source>
        <dbReference type="Proteomes" id="UP000184248"/>
    </source>
</evidence>
<sequence length="950" mass="107249">MSRDESSRKSLREEIVELRAEKESLEEELRSLRSHLSASENQIKAIRGSVTYRVGSLVVNSRTPRGLVRLPWRLLKIYMEYKSRQSKKIGQEVGGEPEREEDLVDNRPVYDQLWVGFYDSGRKTESLEVDAFQKNFLESKQLSAAAGEVFEFFLPFDSGLPPFSLDEEFSITVNELTRKGKVLCSRELKSPVNSYRSAHAYIGNDSLGLSFVHHVSSSSCDGLKLEFRISDSGSLDEGAKKFSEVRYRTLSPGVSVIVPCYKGEGTIIRCLNYLANQTLESERYEVIVVLNGYPDSSESLIADFMKQYPDLDVKVLKTEVPSAGNARNLGLSSAVFEYTTFVDDDDFVSENYLESMWRGGSYDHISIASVLDVDASGEVHDNVINQQLENAKNYKACRYADISSVLTMNACKMLPTSLASQLCYNSQLRSGEDVCYFTRYITRFSPGINLSPVRSKATYYRFLSSQSVSRQPASFDFNVEQRLGVIQSIDRCLPFVGDKEGREFLVSKIMAQSSFMQTYLENHRDEVGRYASLVQMEPVNFRYDKHVASSLSEVIVYSYCFAPYVDTAGIVMAKRIREEGVPVDVVCNTMAGVRDVDDRLDRITAGLIGRQITINGRPSFSSWPEIKHFADNAQKSVLKIEKSRKPYQVIYSRAMWVASHFAAVLHKIREPDVVWRAEFSDPILRDVNGNDRDVELELGWLKSSGVLTALSKRGIEVPETKNLFFWCEFLVYTLADEIIFTNENQLQYMLSYSGLTSEEISSVKAKSVVQHHPSLPKEFYNISNPMYELDEDVVNIAYFGGFYATRGLSEIFSLLSKFSGSLGRIHFHVFTSDREKVLSEALSLGISRNVSVNSYVAFVDFLALTNQFDCLLVNDAITSEVKSINPYLPSKLSDYMGSESDVWAVVEEGSVLHKISDSDESGRILMSRSGDQESHMDVMHKLLERKFGDA</sequence>
<feature type="domain" description="Glycosyltransferase 2-like" evidence="2">
    <location>
        <begin position="255"/>
        <end position="358"/>
    </location>
</feature>
<dbReference type="EMBL" id="FRAL01000002">
    <property type="protein sequence ID" value="SHK31963.1"/>
    <property type="molecule type" value="Genomic_DNA"/>
</dbReference>
<reference evidence="4" key="1">
    <citation type="submission" date="2016-11" db="EMBL/GenBank/DDBJ databases">
        <authorList>
            <person name="Varghese N."/>
            <person name="Submissions S."/>
        </authorList>
    </citation>
    <scope>NUCLEOTIDE SEQUENCE [LARGE SCALE GENOMIC DNA]</scope>
    <source>
        <strain evidence="4">ALO Sharm</strain>
    </source>
</reference>
<dbReference type="SUPFAM" id="SSF53448">
    <property type="entry name" value="Nucleotide-diphospho-sugar transferases"/>
    <property type="match status" value="1"/>
</dbReference>